<keyword evidence="6" id="KW-0813">Transport</keyword>
<reference evidence="8 9" key="1">
    <citation type="submission" date="2021-04" db="EMBL/GenBank/DDBJ databases">
        <title>Nocardia tengchongensis.</title>
        <authorList>
            <person name="Zhuang k."/>
            <person name="Ran Y."/>
            <person name="Li W."/>
        </authorList>
    </citation>
    <scope>NUCLEOTIDE SEQUENCE [LARGE SCALE GENOMIC DNA]</scope>
    <source>
        <strain evidence="8 9">CFH S0057</strain>
    </source>
</reference>
<evidence type="ECO:0000256" key="4">
    <source>
        <dbReference type="ARBA" id="ARBA00023136"/>
    </source>
</evidence>
<comment type="subcellular location">
    <subcellularLocation>
        <location evidence="6">Cell membrane</location>
        <topology evidence="6">Multi-pass membrane protein</topology>
    </subcellularLocation>
    <subcellularLocation>
        <location evidence="1">Membrane</location>
        <topology evidence="1">Multi-pass membrane protein</topology>
    </subcellularLocation>
</comment>
<organism evidence="8 9">
    <name type="scientific">Nocardia tengchongensis</name>
    <dbReference type="NCBI Taxonomy" id="2055889"/>
    <lineage>
        <taxon>Bacteria</taxon>
        <taxon>Bacillati</taxon>
        <taxon>Actinomycetota</taxon>
        <taxon>Actinomycetes</taxon>
        <taxon>Mycobacteriales</taxon>
        <taxon>Nocardiaceae</taxon>
        <taxon>Nocardia</taxon>
    </lineage>
</organism>
<comment type="similarity">
    <text evidence="6">Belongs to the ABC-2 integral membrane protein family.</text>
</comment>
<evidence type="ECO:0000256" key="6">
    <source>
        <dbReference type="RuleBase" id="RU361157"/>
    </source>
</evidence>
<evidence type="ECO:0000256" key="5">
    <source>
        <dbReference type="ARBA" id="ARBA00023251"/>
    </source>
</evidence>
<dbReference type="InterPro" id="IPR052902">
    <property type="entry name" value="ABC-2_transporter"/>
</dbReference>
<accession>A0ABX8CZ03</accession>
<proteinExistence type="inferred from homology"/>
<keyword evidence="4 6" id="KW-0472">Membrane</keyword>
<dbReference type="InterPro" id="IPR000412">
    <property type="entry name" value="ABC_2_transport"/>
</dbReference>
<gene>
    <name evidence="8" type="ORF">KHQ06_02155</name>
</gene>
<evidence type="ECO:0000313" key="8">
    <source>
        <dbReference type="EMBL" id="QVI24586.1"/>
    </source>
</evidence>
<keyword evidence="2 6" id="KW-0812">Transmembrane</keyword>
<dbReference type="PANTHER" id="PTHR43027">
    <property type="entry name" value="DOXORUBICIN RESISTANCE ABC TRANSPORTER PERMEASE PROTEIN DRRC-RELATED"/>
    <property type="match status" value="1"/>
</dbReference>
<keyword evidence="5" id="KW-0046">Antibiotic resistance</keyword>
<keyword evidence="6" id="KW-1003">Cell membrane</keyword>
<dbReference type="InterPro" id="IPR013525">
    <property type="entry name" value="ABC2_TM"/>
</dbReference>
<feature type="domain" description="ABC transmembrane type-2" evidence="7">
    <location>
        <begin position="61"/>
        <end position="288"/>
    </location>
</feature>
<feature type="transmembrane region" description="Helical" evidence="6">
    <location>
        <begin position="177"/>
        <end position="200"/>
    </location>
</feature>
<dbReference type="InterPro" id="IPR047817">
    <property type="entry name" value="ABC2_TM_bact-type"/>
</dbReference>
<keyword evidence="9" id="KW-1185">Reference proteome</keyword>
<feature type="transmembrane region" description="Helical" evidence="6">
    <location>
        <begin position="93"/>
        <end position="117"/>
    </location>
</feature>
<evidence type="ECO:0000259" key="7">
    <source>
        <dbReference type="PROSITE" id="PS51012"/>
    </source>
</evidence>
<protein>
    <recommendedName>
        <fullName evidence="6">Transport permease protein</fullName>
    </recommendedName>
</protein>
<dbReference type="Pfam" id="PF01061">
    <property type="entry name" value="ABC2_membrane"/>
    <property type="match status" value="1"/>
</dbReference>
<dbReference type="EMBL" id="CP074371">
    <property type="protein sequence ID" value="QVI24586.1"/>
    <property type="molecule type" value="Genomic_DNA"/>
</dbReference>
<dbReference type="Proteomes" id="UP000683310">
    <property type="component" value="Chromosome"/>
</dbReference>
<evidence type="ECO:0000313" key="9">
    <source>
        <dbReference type="Proteomes" id="UP000683310"/>
    </source>
</evidence>
<name>A0ABX8CZ03_9NOCA</name>
<evidence type="ECO:0000256" key="2">
    <source>
        <dbReference type="ARBA" id="ARBA00022692"/>
    </source>
</evidence>
<feature type="transmembrane region" description="Helical" evidence="6">
    <location>
        <begin position="207"/>
        <end position="233"/>
    </location>
</feature>
<feature type="transmembrane region" description="Helical" evidence="6">
    <location>
        <begin position="151"/>
        <end position="171"/>
    </location>
</feature>
<feature type="transmembrane region" description="Helical" evidence="6">
    <location>
        <begin position="61"/>
        <end position="81"/>
    </location>
</feature>
<dbReference type="PANTHER" id="PTHR43027:SF1">
    <property type="entry name" value="DOXORUBICIN RESISTANCE ABC TRANSPORTER PERMEASE PROTEIN DRRC-RELATED"/>
    <property type="match status" value="1"/>
</dbReference>
<dbReference type="PIRSF" id="PIRSF006648">
    <property type="entry name" value="DrrB"/>
    <property type="match status" value="1"/>
</dbReference>
<feature type="transmembrane region" description="Helical" evidence="6">
    <location>
        <begin position="263"/>
        <end position="282"/>
    </location>
</feature>
<keyword evidence="3 6" id="KW-1133">Transmembrane helix</keyword>
<evidence type="ECO:0000256" key="3">
    <source>
        <dbReference type="ARBA" id="ARBA00022989"/>
    </source>
</evidence>
<dbReference type="PROSITE" id="PS51012">
    <property type="entry name" value="ABC_TM2"/>
    <property type="match status" value="1"/>
</dbReference>
<sequence>MPGKDTAAAPAGNAVAEQDSWAGRQPLPVVKPRSERALSVWAQQSVIQCKRMLIGWMRDPATTIQTLVYPAATLIMFRIVLGDSITKATDMPSIYGTVPMVMLVAAMSGSVVSALGFKVEKATGLLGRFYTMPIHRAAGLTGRLLAEALRVVITSLFVLAVGVALGFRFWYGPAASIAMLAIPVLFALGFAVLVTALATLTEGVMLVSLVGIINTLLMFFNSGFVPVFAYPVWLQKTVENQPMSTAIDAMRGLSYDGPIATPLWKTAAWAIGMIVVFAYPAVRGYRRAAETGA</sequence>
<evidence type="ECO:0000256" key="1">
    <source>
        <dbReference type="ARBA" id="ARBA00004141"/>
    </source>
</evidence>